<dbReference type="InterPro" id="IPR011009">
    <property type="entry name" value="Kinase-like_dom_sf"/>
</dbReference>
<comment type="caution">
    <text evidence="2">The sequence shown here is derived from an EMBL/GenBank/DDBJ whole genome shotgun (WGS) entry which is preliminary data.</text>
</comment>
<proteinExistence type="predicted"/>
<dbReference type="SUPFAM" id="SSF56112">
    <property type="entry name" value="Protein kinase-like (PK-like)"/>
    <property type="match status" value="1"/>
</dbReference>
<accession>A0AAD7TU61</accession>
<sequence>MPDILEGPEDSWLQRYTSNRIGKEEEDQIIMALKDQGLVLDHEDTLRWRDFPDKPSVLRKQKKPMKTSTADESAVTDIVGRSKTEREIFQPLGTVINAITSVPLLNLFPSCEYDEGPCCECDKYEEPPYEYDAESHHTNSEVSDGPQRRIHGFLRLIKSTSPPTPQSSRAATSDIAVNFEFRWGDTSGDIRMNRLKVLHSALHNLHSDCQRKHTYSMTIEDNHVALWYFSRSHSAKSYEFDLLDVRAVVSALSALIFSTVEDLGYDTNIRRIIEWDQETRQDQIRYVYRLDDRFFKTVKCRNEYDGLYIAGRATRVWEVVEVASFNNTALLPNTQRMILRDVWLEQGSDTEREIQDKIFQRCDELGRKFPPENDRRLHDVDDATRTLLHQRLKDGSYKELFLTIKADYRGATSKPRAEGFTPAPNIFFECVYSNQEAKRHGSDAVSTSSTAAVPSRLKVEVPREYKPKQRNFVVYEEVCSALHELDDIYDVVQALLDAVLALQILFLISWIHRDVSSGNILFFRGRGKLSDLEYAKEFDLSAGRRSSDPKTATPIFTAVELQFNAAIYKDADFSEDMQDNETGESPPSLTVRHNFQHDLESIFWILAWLVFTHIPGQNCANVTAELFHNKRPGFLLIRLNVLTHHYVCAEWLQTLRPDLPPVLAKGLLTMRNILYQRYLNRGRSIGDMSTYSPIYDKFRNVLSVIAASVPRGRVRLVRPAPSKVGGKFGHLLHTDNLRKEMEEPEDNMLAPHKAVSLKRVRGVSDADEADD</sequence>
<reference evidence="2" key="1">
    <citation type="submission" date="2022-11" db="EMBL/GenBank/DDBJ databases">
        <title>Genome Sequence of Cubamyces cubensis.</title>
        <authorList>
            <person name="Buettner E."/>
        </authorList>
    </citation>
    <scope>NUCLEOTIDE SEQUENCE</scope>
    <source>
        <strain evidence="2">MPL-01</strain>
    </source>
</reference>
<evidence type="ECO:0000313" key="3">
    <source>
        <dbReference type="Proteomes" id="UP001215151"/>
    </source>
</evidence>
<evidence type="ECO:0000259" key="1">
    <source>
        <dbReference type="Pfam" id="PF17667"/>
    </source>
</evidence>
<feature type="domain" description="Fungal-type protein kinase" evidence="1">
    <location>
        <begin position="166"/>
        <end position="610"/>
    </location>
</feature>
<dbReference type="Pfam" id="PF17667">
    <property type="entry name" value="Pkinase_fungal"/>
    <property type="match status" value="1"/>
</dbReference>
<keyword evidence="3" id="KW-1185">Reference proteome</keyword>
<dbReference type="EMBL" id="JAPEVG010000115">
    <property type="protein sequence ID" value="KAJ8482419.1"/>
    <property type="molecule type" value="Genomic_DNA"/>
</dbReference>
<protein>
    <recommendedName>
        <fullName evidence="1">Fungal-type protein kinase domain-containing protein</fullName>
    </recommendedName>
</protein>
<gene>
    <name evidence="2" type="ORF">ONZ51_g5379</name>
</gene>
<evidence type="ECO:0000313" key="2">
    <source>
        <dbReference type="EMBL" id="KAJ8482419.1"/>
    </source>
</evidence>
<organism evidence="2 3">
    <name type="scientific">Trametes cubensis</name>
    <dbReference type="NCBI Taxonomy" id="1111947"/>
    <lineage>
        <taxon>Eukaryota</taxon>
        <taxon>Fungi</taxon>
        <taxon>Dikarya</taxon>
        <taxon>Basidiomycota</taxon>
        <taxon>Agaricomycotina</taxon>
        <taxon>Agaricomycetes</taxon>
        <taxon>Polyporales</taxon>
        <taxon>Polyporaceae</taxon>
        <taxon>Trametes</taxon>
    </lineage>
</organism>
<name>A0AAD7TU61_9APHY</name>
<dbReference type="Proteomes" id="UP001215151">
    <property type="component" value="Unassembled WGS sequence"/>
</dbReference>
<dbReference type="Gene3D" id="1.10.510.10">
    <property type="entry name" value="Transferase(Phosphotransferase) domain 1"/>
    <property type="match status" value="1"/>
</dbReference>
<dbReference type="InterPro" id="IPR040976">
    <property type="entry name" value="Pkinase_fungal"/>
</dbReference>
<dbReference type="AlphaFoldDB" id="A0AAD7TU61"/>